<keyword evidence="7 11" id="KW-0472">Membrane</keyword>
<dbReference type="GO" id="GO:0005886">
    <property type="term" value="C:plasma membrane"/>
    <property type="evidence" value="ECO:0007669"/>
    <property type="project" value="UniProtKB-SubCell"/>
</dbReference>
<evidence type="ECO:0000313" key="14">
    <source>
        <dbReference type="Proteomes" id="UP000325827"/>
    </source>
</evidence>
<evidence type="ECO:0000256" key="10">
    <source>
        <dbReference type="ARBA" id="ARBA00030803"/>
    </source>
</evidence>
<evidence type="ECO:0000256" key="3">
    <source>
        <dbReference type="ARBA" id="ARBA00022475"/>
    </source>
</evidence>
<dbReference type="Gene3D" id="1.10.10.1320">
    <property type="entry name" value="Anti-sigma factor, zinc-finger domain"/>
    <property type="match status" value="1"/>
</dbReference>
<feature type="domain" description="Anti-sigma K factor RskA C-terminal" evidence="12">
    <location>
        <begin position="122"/>
        <end position="259"/>
    </location>
</feature>
<comment type="subcellular location">
    <subcellularLocation>
        <location evidence="2">Cell membrane</location>
    </subcellularLocation>
    <subcellularLocation>
        <location evidence="1">Membrane</location>
        <topology evidence="1">Single-pass membrane protein</topology>
    </subcellularLocation>
</comment>
<evidence type="ECO:0000256" key="7">
    <source>
        <dbReference type="ARBA" id="ARBA00023136"/>
    </source>
</evidence>
<keyword evidence="5 11" id="KW-1133">Transmembrane helix</keyword>
<comment type="caution">
    <text evidence="13">The sequence shown here is derived from an EMBL/GenBank/DDBJ whole genome shotgun (WGS) entry which is preliminary data.</text>
</comment>
<proteinExistence type="predicted"/>
<dbReference type="RefSeq" id="WP_150448593.1">
    <property type="nucleotide sequence ID" value="NZ_VYSA01000002.1"/>
</dbReference>
<evidence type="ECO:0000256" key="8">
    <source>
        <dbReference type="ARBA" id="ARBA00023163"/>
    </source>
</evidence>
<feature type="transmembrane region" description="Helical" evidence="11">
    <location>
        <begin position="120"/>
        <end position="140"/>
    </location>
</feature>
<evidence type="ECO:0000259" key="12">
    <source>
        <dbReference type="Pfam" id="PF10099"/>
    </source>
</evidence>
<evidence type="ECO:0000313" key="13">
    <source>
        <dbReference type="EMBL" id="KAA9107557.1"/>
    </source>
</evidence>
<evidence type="ECO:0000256" key="2">
    <source>
        <dbReference type="ARBA" id="ARBA00004236"/>
    </source>
</evidence>
<evidence type="ECO:0000256" key="5">
    <source>
        <dbReference type="ARBA" id="ARBA00022989"/>
    </source>
</evidence>
<dbReference type="GO" id="GO:0016989">
    <property type="term" value="F:sigma factor antagonist activity"/>
    <property type="evidence" value="ECO:0007669"/>
    <property type="project" value="TreeGrafter"/>
</dbReference>
<sequence length="266" mass="26556">MNVNDFAELAAGHALGALSPEDESAYRTALREHPEWETIAEADAATAAALAETTLPVTPPASLRADLLARIAVTPQDGSAASQVGPLAAAVSDAADGGPEPPLDTAELQTVARRSWTRGIFALAASLVLLVALGFGAATIGQQLNRPASVVALSQIQDAPDAQASTVTLDGGGTATAHWSDSLGKAVLVSTGLPAIASDQAYELWFVRDGAPLSAGVVDAAPGGDVTALLTGEMHAGDIIAVTVEQAGGSPTGQPTSSPIVAIATA</sequence>
<dbReference type="InterPro" id="IPR041916">
    <property type="entry name" value="Anti_sigma_zinc_sf"/>
</dbReference>
<dbReference type="GO" id="GO:0006417">
    <property type="term" value="P:regulation of translation"/>
    <property type="evidence" value="ECO:0007669"/>
    <property type="project" value="TreeGrafter"/>
</dbReference>
<evidence type="ECO:0000256" key="6">
    <source>
        <dbReference type="ARBA" id="ARBA00023015"/>
    </source>
</evidence>
<gene>
    <name evidence="13" type="ORF">F6B43_08780</name>
</gene>
<keyword evidence="3" id="KW-1003">Cell membrane</keyword>
<accession>A0A5J5IZP1</accession>
<reference evidence="14" key="1">
    <citation type="submission" date="2019-09" db="EMBL/GenBank/DDBJ databases">
        <title>Mumia zhuanghuii sp. nov. isolated from the intestinal contents of plateau pika (Ochotona curzoniae) in the Qinghai-Tibet plateau of China.</title>
        <authorList>
            <person name="Tian Z."/>
        </authorList>
    </citation>
    <scope>NUCLEOTIDE SEQUENCE [LARGE SCALE GENOMIC DNA]</scope>
    <source>
        <strain evidence="14">JCM 30598</strain>
    </source>
</reference>
<keyword evidence="14" id="KW-1185">Reference proteome</keyword>
<keyword evidence="4 11" id="KW-0812">Transmembrane</keyword>
<keyword evidence="6" id="KW-0805">Transcription regulation</keyword>
<dbReference type="InterPro" id="IPR051474">
    <property type="entry name" value="Anti-sigma-K/W_factor"/>
</dbReference>
<evidence type="ECO:0000256" key="4">
    <source>
        <dbReference type="ARBA" id="ARBA00022692"/>
    </source>
</evidence>
<dbReference type="PANTHER" id="PTHR37461">
    <property type="entry name" value="ANTI-SIGMA-K FACTOR RSKA"/>
    <property type="match status" value="1"/>
</dbReference>
<evidence type="ECO:0000256" key="11">
    <source>
        <dbReference type="SAM" id="Phobius"/>
    </source>
</evidence>
<dbReference type="InterPro" id="IPR018764">
    <property type="entry name" value="RskA_C"/>
</dbReference>
<evidence type="ECO:0000256" key="9">
    <source>
        <dbReference type="ARBA" id="ARBA00029829"/>
    </source>
</evidence>
<dbReference type="PANTHER" id="PTHR37461:SF1">
    <property type="entry name" value="ANTI-SIGMA-K FACTOR RSKA"/>
    <property type="match status" value="1"/>
</dbReference>
<evidence type="ECO:0000256" key="1">
    <source>
        <dbReference type="ARBA" id="ARBA00004167"/>
    </source>
</evidence>
<dbReference type="AlphaFoldDB" id="A0A5J5IZP1"/>
<dbReference type="Pfam" id="PF10099">
    <property type="entry name" value="RskA_C"/>
    <property type="match status" value="1"/>
</dbReference>
<name>A0A5J5IZP1_9MICO</name>
<dbReference type="EMBL" id="VYSA01000002">
    <property type="protein sequence ID" value="KAA9107557.1"/>
    <property type="molecule type" value="Genomic_DNA"/>
</dbReference>
<protein>
    <recommendedName>
        <fullName evidence="10">Regulator of SigK</fullName>
    </recommendedName>
    <alternativeName>
        <fullName evidence="9">Sigma-K anti-sigma factor RskA</fullName>
    </alternativeName>
</protein>
<keyword evidence="8" id="KW-0804">Transcription</keyword>
<dbReference type="OrthoDB" id="153510at2"/>
<organism evidence="13 14">
    <name type="scientific">Microbacterium rhizomatis</name>
    <dbReference type="NCBI Taxonomy" id="1631477"/>
    <lineage>
        <taxon>Bacteria</taxon>
        <taxon>Bacillati</taxon>
        <taxon>Actinomycetota</taxon>
        <taxon>Actinomycetes</taxon>
        <taxon>Micrococcales</taxon>
        <taxon>Microbacteriaceae</taxon>
        <taxon>Microbacterium</taxon>
    </lineage>
</organism>
<dbReference type="Proteomes" id="UP000325827">
    <property type="component" value="Unassembled WGS sequence"/>
</dbReference>